<evidence type="ECO:0000313" key="8">
    <source>
        <dbReference type="Proteomes" id="UP000465712"/>
    </source>
</evidence>
<proteinExistence type="inferred from homology"/>
<dbReference type="UniPathway" id="UPA00079"/>
<dbReference type="InterPro" id="IPR015890">
    <property type="entry name" value="Chorismate_C"/>
</dbReference>
<dbReference type="SUPFAM" id="SSF56322">
    <property type="entry name" value="ADC synthase"/>
    <property type="match status" value="1"/>
</dbReference>
<feature type="binding site" evidence="5">
    <location>
        <position position="284"/>
    </location>
    <ligand>
        <name>Mg(2+)</name>
        <dbReference type="ChEBI" id="CHEBI:18420"/>
    </ligand>
</feature>
<feature type="active site" description="Proton donor" evidence="5">
    <location>
        <position position="240"/>
    </location>
</feature>
<dbReference type="AlphaFoldDB" id="A0A7X4WH16"/>
<accession>A0A7X4WH16</accession>
<dbReference type="RefSeq" id="WP_161446616.1">
    <property type="nucleotide sequence ID" value="NZ_WXWW01000266.1"/>
</dbReference>
<dbReference type="EMBL" id="WXWW01000266">
    <property type="protein sequence ID" value="NAW67285.1"/>
    <property type="molecule type" value="Genomic_DNA"/>
</dbReference>
<evidence type="ECO:0000256" key="2">
    <source>
        <dbReference type="ARBA" id="ARBA00005297"/>
    </source>
</evidence>
<evidence type="ECO:0000256" key="5">
    <source>
        <dbReference type="HAMAP-Rule" id="MF_01935"/>
    </source>
</evidence>
<evidence type="ECO:0000256" key="3">
    <source>
        <dbReference type="ARBA" id="ARBA00022842"/>
    </source>
</evidence>
<dbReference type="InterPro" id="IPR004561">
    <property type="entry name" value="IsoChor_synthase"/>
</dbReference>
<dbReference type="GO" id="GO:0000287">
    <property type="term" value="F:magnesium ion binding"/>
    <property type="evidence" value="ECO:0007669"/>
    <property type="project" value="UniProtKB-UniRule"/>
</dbReference>
<feature type="active site" description="Proton acceptor" evidence="5">
    <location>
        <position position="190"/>
    </location>
</feature>
<comment type="catalytic activity">
    <reaction evidence="1 5">
        <text>chorismate = isochorismate</text>
        <dbReference type="Rhea" id="RHEA:18985"/>
        <dbReference type="ChEBI" id="CHEBI:29748"/>
        <dbReference type="ChEBI" id="CHEBI:29780"/>
        <dbReference type="EC" id="5.4.4.2"/>
    </reaction>
</comment>
<dbReference type="UniPathway" id="UPA01057">
    <property type="reaction ID" value="UER00163"/>
</dbReference>
<keyword evidence="4 5" id="KW-0413">Isomerase</keyword>
<comment type="function">
    <text evidence="5">Catalyzes the conversion of chorismate to isochorismate.</text>
</comment>
<dbReference type="Gene3D" id="3.60.120.10">
    <property type="entry name" value="Anthranilate synthase"/>
    <property type="match status" value="1"/>
</dbReference>
<evidence type="ECO:0000256" key="1">
    <source>
        <dbReference type="ARBA" id="ARBA00000799"/>
    </source>
</evidence>
<dbReference type="EC" id="5.4.4.2" evidence="5"/>
<dbReference type="InterPro" id="IPR044250">
    <property type="entry name" value="MenF-like"/>
</dbReference>
<protein>
    <recommendedName>
        <fullName evidence="5">Isochorismate synthase MenF</fullName>
        <ecNumber evidence="5">5.4.4.2</ecNumber>
    </recommendedName>
    <alternativeName>
        <fullName evidence="5">Isochorismate mutase</fullName>
    </alternativeName>
</protein>
<evidence type="ECO:0000256" key="4">
    <source>
        <dbReference type="ARBA" id="ARBA00023235"/>
    </source>
</evidence>
<dbReference type="InterPro" id="IPR034681">
    <property type="entry name" value="MenF"/>
</dbReference>
<dbReference type="Proteomes" id="UP000465712">
    <property type="component" value="Unassembled WGS sequence"/>
</dbReference>
<sequence>MSHLCQTVSALIERARTAPEGTARLRQPLAAQSDVSGVDWLDAQTLYPKLYWQSRDGQEEVVALGQHAVYSDPQPACALLQDEQRVWGCRAFDAEENRSDPTLSSYFFLPCIELIREGETWSLAVNLHGGKVSVIAKLRQLVTKKNLLSAMSGPDIAAPVVSVRHTPNQTHWYRLVDDALAGIQAGQFGKVVLARQTTVKTSAGISAAQLLKASRQVNQQSFHFMLALDEQQAFVGSSPERLYQRDGASLQTEALAGTIGRGRTPAQDQQWARWLSLDVKNRQENQYVVDDITDRLAPYVDHLDAETSPALLQLRQVQHLKRHIRARLKPGVCSVNLLHTLQPTAAVAGLPRQPAMQFIRQHEPFDRGWYAGSLGYVSREKAEFCVAIRSAYVLPDQLQLFAGAGIVAGSEAGSEWQELDRKMSTLLALVEDCAAATHVSEVA</sequence>
<keyword evidence="5" id="KW-0479">Metal-binding</keyword>
<feature type="binding site" evidence="5">
    <location>
        <position position="418"/>
    </location>
    <ligand>
        <name>Mg(2+)</name>
        <dbReference type="ChEBI" id="CHEBI:18420"/>
    </ligand>
</feature>
<reference evidence="7 8" key="1">
    <citation type="submission" date="2017-05" db="EMBL/GenBank/DDBJ databases">
        <title>High clonality and local adaptation shapes Vibrionaceae linages within an endangered oasis.</title>
        <authorList>
            <person name="Vazquez-Rosas-Landa M."/>
        </authorList>
    </citation>
    <scope>NUCLEOTIDE SEQUENCE [LARGE SCALE GENOMIC DNA]</scope>
    <source>
        <strain evidence="7 8">P46_P4S1P180</strain>
    </source>
</reference>
<dbReference type="GO" id="GO:0009234">
    <property type="term" value="P:menaquinone biosynthetic process"/>
    <property type="evidence" value="ECO:0007669"/>
    <property type="project" value="UniProtKB-UniRule"/>
</dbReference>
<evidence type="ECO:0000313" key="7">
    <source>
        <dbReference type="EMBL" id="NAW67285.1"/>
    </source>
</evidence>
<dbReference type="HAMAP" id="MF_01935">
    <property type="entry name" value="MenF"/>
    <property type="match status" value="1"/>
</dbReference>
<dbReference type="PANTHER" id="PTHR47253">
    <property type="match status" value="1"/>
</dbReference>
<dbReference type="NCBIfam" id="TIGR00543">
    <property type="entry name" value="isochor_syn"/>
    <property type="match status" value="1"/>
</dbReference>
<gene>
    <name evidence="5" type="primary">menF</name>
    <name evidence="7" type="ORF">CAG72_18980</name>
</gene>
<keyword evidence="3 5" id="KW-0460">Magnesium</keyword>
<evidence type="ECO:0000259" key="6">
    <source>
        <dbReference type="Pfam" id="PF00425"/>
    </source>
</evidence>
<dbReference type="GO" id="GO:0008909">
    <property type="term" value="F:isochorismate synthase activity"/>
    <property type="evidence" value="ECO:0007669"/>
    <property type="project" value="UniProtKB-UniRule"/>
</dbReference>
<organism evidence="7 8">
    <name type="scientific">Photobacterium halotolerans</name>
    <dbReference type="NCBI Taxonomy" id="265726"/>
    <lineage>
        <taxon>Bacteria</taxon>
        <taxon>Pseudomonadati</taxon>
        <taxon>Pseudomonadota</taxon>
        <taxon>Gammaproteobacteria</taxon>
        <taxon>Vibrionales</taxon>
        <taxon>Vibrionaceae</taxon>
        <taxon>Photobacterium</taxon>
    </lineage>
</organism>
<comment type="similarity">
    <text evidence="2 5">Belongs to the isochorismate synthase family.</text>
</comment>
<dbReference type="Pfam" id="PF00425">
    <property type="entry name" value="Chorismate_bind"/>
    <property type="match status" value="1"/>
</dbReference>
<comment type="pathway">
    <text evidence="5">Quinol/quinone metabolism; menaquinone biosynthesis.</text>
</comment>
<feature type="domain" description="Chorismate-utilising enzyme C-terminal" evidence="6">
    <location>
        <begin position="169"/>
        <end position="422"/>
    </location>
</feature>
<dbReference type="PANTHER" id="PTHR47253:SF4">
    <property type="entry name" value="ISOCHORISMATE SYNTHASE 2, CHLOROPLASTIC"/>
    <property type="match status" value="1"/>
</dbReference>
<dbReference type="InterPro" id="IPR005801">
    <property type="entry name" value="ADC_synthase"/>
</dbReference>
<name>A0A7X4WH16_9GAMM</name>
<comment type="caution">
    <text evidence="7">The sequence shown here is derived from an EMBL/GenBank/DDBJ whole genome shotgun (WGS) entry which is preliminary data.</text>
</comment>
<comment type="pathway">
    <text evidence="5">Quinol/quinone metabolism; 1,4-dihydroxy-2-naphthoate biosynthesis; 1,4-dihydroxy-2-naphthoate from chorismate: step 1/7.</text>
</comment>
<comment type="cofactor">
    <cofactor evidence="5">
        <name>Mg(2+)</name>
        <dbReference type="ChEBI" id="CHEBI:18420"/>
    </cofactor>
</comment>
<keyword evidence="5" id="KW-0474">Menaquinone biosynthesis</keyword>